<dbReference type="GO" id="GO:0070814">
    <property type="term" value="P:hydrogen sulfide biosynthetic process"/>
    <property type="evidence" value="ECO:0007669"/>
    <property type="project" value="UniProtKB-UniRule"/>
</dbReference>
<dbReference type="RefSeq" id="WP_094290618.1">
    <property type="nucleotide sequence ID" value="NZ_JAMXHW010000012.1"/>
</dbReference>
<dbReference type="Proteomes" id="UP000215441">
    <property type="component" value="Unassembled WGS sequence"/>
</dbReference>
<keyword evidence="7 14" id="KW-0808">Transferase</keyword>
<dbReference type="GO" id="GO:0000103">
    <property type="term" value="P:sulfate assimilation"/>
    <property type="evidence" value="ECO:0007669"/>
    <property type="project" value="UniProtKB-UniRule"/>
</dbReference>
<keyword evidence="9 14" id="KW-0418">Kinase</keyword>
<keyword evidence="14" id="KW-0597">Phosphoprotein</keyword>
<dbReference type="GO" id="GO:0005524">
    <property type="term" value="F:ATP binding"/>
    <property type="evidence" value="ECO:0007669"/>
    <property type="project" value="UniProtKB-UniRule"/>
</dbReference>
<dbReference type="UniPathway" id="UPA00140">
    <property type="reaction ID" value="UER00205"/>
</dbReference>
<evidence type="ECO:0000256" key="8">
    <source>
        <dbReference type="ARBA" id="ARBA00022741"/>
    </source>
</evidence>
<dbReference type="InterPro" id="IPR059117">
    <property type="entry name" value="APS_kinase_dom"/>
</dbReference>
<dbReference type="InterPro" id="IPR027417">
    <property type="entry name" value="P-loop_NTPase"/>
</dbReference>
<dbReference type="SUPFAM" id="SSF52540">
    <property type="entry name" value="P-loop containing nucleoside triphosphate hydrolases"/>
    <property type="match status" value="1"/>
</dbReference>
<gene>
    <name evidence="14 17" type="primary">cysC</name>
    <name evidence="17" type="ORF">CBY09_16220</name>
</gene>
<dbReference type="GO" id="GO:0004020">
    <property type="term" value="F:adenylylsulfate kinase activity"/>
    <property type="evidence" value="ECO:0007669"/>
    <property type="project" value="UniProtKB-UniRule"/>
</dbReference>
<dbReference type="PANTHER" id="PTHR11055">
    <property type="entry name" value="BIFUNCTIONAL 3'-PHOSPHOADENOSINE 5'-PHOSPHOSULFATE SYNTHASE"/>
    <property type="match status" value="1"/>
</dbReference>
<evidence type="ECO:0000256" key="3">
    <source>
        <dbReference type="ARBA" id="ARBA00004806"/>
    </source>
</evidence>
<dbReference type="NCBIfam" id="TIGR00455">
    <property type="entry name" value="apsK"/>
    <property type="match status" value="1"/>
</dbReference>
<evidence type="ECO:0000256" key="15">
    <source>
        <dbReference type="RuleBase" id="RU004347"/>
    </source>
</evidence>
<evidence type="ECO:0000256" key="14">
    <source>
        <dbReference type="HAMAP-Rule" id="MF_00065"/>
    </source>
</evidence>
<evidence type="ECO:0000313" key="17">
    <source>
        <dbReference type="EMBL" id="OYD49202.1"/>
    </source>
</evidence>
<evidence type="ECO:0000256" key="4">
    <source>
        <dbReference type="ARBA" id="ARBA00007008"/>
    </source>
</evidence>
<comment type="similarity">
    <text evidence="4 14 15">Belongs to the APS kinase family.</text>
</comment>
<dbReference type="InterPro" id="IPR002891">
    <property type="entry name" value="APS"/>
</dbReference>
<evidence type="ECO:0000256" key="9">
    <source>
        <dbReference type="ARBA" id="ARBA00022777"/>
    </source>
</evidence>
<dbReference type="AlphaFoldDB" id="A0A235EJJ1"/>
<sequence length="221" mass="24043">MPLPSSLQTPQPPAAAVPSLAPPGLRVVIPHLGRVTADLREHLLQQRPVTLWLTGLSGAGKSTLAYALEEELHGLGFASFVLDGDNLRHRLNRDLGFSAAERSENIRRVAEVAALMNDAGLLVFTALISPQRSDRAMARALIGEHRFLEVHVSTPLSVCEGRDPKGLYTMARAGRIPQFTGVSAPYEAPESPDFSIDTAHLSLREACTQLLALLRQRGYIR</sequence>
<evidence type="ECO:0000256" key="11">
    <source>
        <dbReference type="ARBA" id="ARBA00029724"/>
    </source>
</evidence>
<evidence type="ECO:0000256" key="1">
    <source>
        <dbReference type="ARBA" id="ARBA00001823"/>
    </source>
</evidence>
<keyword evidence="10 14" id="KW-0067">ATP-binding</keyword>
<dbReference type="EMBL" id="NOIG01000010">
    <property type="protein sequence ID" value="OYD49202.1"/>
    <property type="molecule type" value="Genomic_DNA"/>
</dbReference>
<evidence type="ECO:0000256" key="7">
    <source>
        <dbReference type="ARBA" id="ARBA00022679"/>
    </source>
</evidence>
<comment type="catalytic activity">
    <reaction evidence="1 14 15">
        <text>adenosine 5'-phosphosulfate + ATP = 3'-phosphoadenylyl sulfate + ADP + H(+)</text>
        <dbReference type="Rhea" id="RHEA:24152"/>
        <dbReference type="ChEBI" id="CHEBI:15378"/>
        <dbReference type="ChEBI" id="CHEBI:30616"/>
        <dbReference type="ChEBI" id="CHEBI:58243"/>
        <dbReference type="ChEBI" id="CHEBI:58339"/>
        <dbReference type="ChEBI" id="CHEBI:456216"/>
        <dbReference type="EC" id="2.7.1.25"/>
    </reaction>
</comment>
<proteinExistence type="inferred from homology"/>
<feature type="binding site" evidence="14">
    <location>
        <begin position="55"/>
        <end position="62"/>
    </location>
    <ligand>
        <name>ATP</name>
        <dbReference type="ChEBI" id="CHEBI:30616"/>
    </ligand>
</feature>
<dbReference type="HAMAP" id="MF_00065">
    <property type="entry name" value="Adenylyl_sulf_kinase"/>
    <property type="match status" value="1"/>
</dbReference>
<evidence type="ECO:0000256" key="12">
    <source>
        <dbReference type="ARBA" id="ARBA00031393"/>
    </source>
</evidence>
<comment type="pathway">
    <text evidence="3 14 15">Sulfur metabolism; hydrogen sulfide biosynthesis; sulfite from sulfate: step 2/3.</text>
</comment>
<evidence type="ECO:0000256" key="5">
    <source>
        <dbReference type="ARBA" id="ARBA00012121"/>
    </source>
</evidence>
<reference evidence="17 18" key="1">
    <citation type="submission" date="2017-07" db="EMBL/GenBank/DDBJ databases">
        <title>Acidovorax KNDSW TSA 6 genome sequence and assembly.</title>
        <authorList>
            <person name="Mayilraj S."/>
        </authorList>
    </citation>
    <scope>NUCLEOTIDE SEQUENCE [LARGE SCALE GENOMIC DNA]</scope>
    <source>
        <strain evidence="17 18">KNDSW-TSA6</strain>
    </source>
</reference>
<dbReference type="CDD" id="cd02027">
    <property type="entry name" value="APSK"/>
    <property type="match status" value="1"/>
</dbReference>
<keyword evidence="18" id="KW-1185">Reference proteome</keyword>
<dbReference type="EC" id="2.7.1.25" evidence="5 14"/>
<dbReference type="Gene3D" id="3.40.50.300">
    <property type="entry name" value="P-loop containing nucleotide triphosphate hydrolases"/>
    <property type="match status" value="1"/>
</dbReference>
<dbReference type="NCBIfam" id="NF003013">
    <property type="entry name" value="PRK03846.1"/>
    <property type="match status" value="1"/>
</dbReference>
<evidence type="ECO:0000256" key="13">
    <source>
        <dbReference type="ARBA" id="ARBA00031464"/>
    </source>
</evidence>
<keyword evidence="8 14" id="KW-0547">Nucleotide-binding</keyword>
<evidence type="ECO:0000256" key="10">
    <source>
        <dbReference type="ARBA" id="ARBA00022840"/>
    </source>
</evidence>
<name>A0A235EJJ1_9BURK</name>
<evidence type="ECO:0000256" key="2">
    <source>
        <dbReference type="ARBA" id="ARBA00002632"/>
    </source>
</evidence>
<accession>A0A235EJJ1</accession>
<feature type="domain" description="APS kinase" evidence="16">
    <location>
        <begin position="47"/>
        <end position="197"/>
    </location>
</feature>
<comment type="caution">
    <text evidence="17">The sequence shown here is derived from an EMBL/GenBank/DDBJ whole genome shotgun (WGS) entry which is preliminary data.</text>
</comment>
<comment type="function">
    <text evidence="2 14 15">Catalyzes the synthesis of activated sulfate.</text>
</comment>
<feature type="active site" description="Phosphoserine intermediate" evidence="14">
    <location>
        <position position="129"/>
    </location>
</feature>
<protein>
    <recommendedName>
        <fullName evidence="6 14">Adenylyl-sulfate kinase</fullName>
        <ecNumber evidence="5 14">2.7.1.25</ecNumber>
    </recommendedName>
    <alternativeName>
        <fullName evidence="12 14">APS kinase</fullName>
    </alternativeName>
    <alternativeName>
        <fullName evidence="13 14">ATP adenosine-5'-phosphosulfate 3'-phosphotransferase</fullName>
    </alternativeName>
    <alternativeName>
        <fullName evidence="11 14">Adenosine-5'-phosphosulfate kinase</fullName>
    </alternativeName>
</protein>
<evidence type="ECO:0000259" key="16">
    <source>
        <dbReference type="Pfam" id="PF01583"/>
    </source>
</evidence>
<organism evidence="17 18">
    <name type="scientific">Acidovorax kalamii</name>
    <dbReference type="NCBI Taxonomy" id="2004485"/>
    <lineage>
        <taxon>Bacteria</taxon>
        <taxon>Pseudomonadati</taxon>
        <taxon>Pseudomonadota</taxon>
        <taxon>Betaproteobacteria</taxon>
        <taxon>Burkholderiales</taxon>
        <taxon>Comamonadaceae</taxon>
        <taxon>Acidovorax</taxon>
    </lineage>
</organism>
<dbReference type="Pfam" id="PF01583">
    <property type="entry name" value="APS_kinase"/>
    <property type="match status" value="1"/>
</dbReference>
<dbReference type="PANTHER" id="PTHR11055:SF63">
    <property type="entry name" value="ADENYLYL-SULFATE KINASE 1, CHLOROPLASTIC"/>
    <property type="match status" value="1"/>
</dbReference>
<evidence type="ECO:0000256" key="6">
    <source>
        <dbReference type="ARBA" id="ARBA00018163"/>
    </source>
</evidence>
<dbReference type="OrthoDB" id="9804504at2"/>
<evidence type="ECO:0000313" key="18">
    <source>
        <dbReference type="Proteomes" id="UP000215441"/>
    </source>
</evidence>